<name>A0A9D9NGZ6_9BACT</name>
<evidence type="ECO:0000313" key="3">
    <source>
        <dbReference type="Proteomes" id="UP000823604"/>
    </source>
</evidence>
<dbReference type="EMBL" id="JADIMA010000062">
    <property type="protein sequence ID" value="MBO8473251.1"/>
    <property type="molecule type" value="Genomic_DNA"/>
</dbReference>
<organism evidence="2 3">
    <name type="scientific">Candidatus Merdivivens pullicola</name>
    <dbReference type="NCBI Taxonomy" id="2840872"/>
    <lineage>
        <taxon>Bacteria</taxon>
        <taxon>Pseudomonadati</taxon>
        <taxon>Bacteroidota</taxon>
        <taxon>Bacteroidia</taxon>
        <taxon>Bacteroidales</taxon>
        <taxon>Muribaculaceae</taxon>
        <taxon>Muribaculaceae incertae sedis</taxon>
        <taxon>Candidatus Merdivivens</taxon>
    </lineage>
</organism>
<dbReference type="Proteomes" id="UP000823604">
    <property type="component" value="Unassembled WGS sequence"/>
</dbReference>
<protein>
    <submittedName>
        <fullName evidence="2">Type I restriction enzyme HsdR N-terminal domain-containing protein</fullName>
    </submittedName>
</protein>
<dbReference type="AlphaFoldDB" id="A0A9D9NGZ6"/>
<feature type="domain" description="Type I restriction enzyme R protein N-terminal" evidence="1">
    <location>
        <begin position="10"/>
        <end position="120"/>
    </location>
</feature>
<reference evidence="2" key="2">
    <citation type="journal article" date="2021" name="PeerJ">
        <title>Extensive microbial diversity within the chicken gut microbiome revealed by metagenomics and culture.</title>
        <authorList>
            <person name="Gilroy R."/>
            <person name="Ravi A."/>
            <person name="Getino M."/>
            <person name="Pursley I."/>
            <person name="Horton D.L."/>
            <person name="Alikhan N.F."/>
            <person name="Baker D."/>
            <person name="Gharbi K."/>
            <person name="Hall N."/>
            <person name="Watson M."/>
            <person name="Adriaenssens E.M."/>
            <person name="Foster-Nyarko E."/>
            <person name="Jarju S."/>
            <person name="Secka A."/>
            <person name="Antonio M."/>
            <person name="Oren A."/>
            <person name="Chaudhuri R.R."/>
            <person name="La Ragione R."/>
            <person name="Hildebrand F."/>
            <person name="Pallen M.J."/>
        </authorList>
    </citation>
    <scope>NUCLEOTIDE SEQUENCE</scope>
    <source>
        <strain evidence="2">B1-8020</strain>
    </source>
</reference>
<dbReference type="InterPro" id="IPR029464">
    <property type="entry name" value="HSDR_N"/>
</dbReference>
<proteinExistence type="predicted"/>
<dbReference type="Gene3D" id="3.90.1570.30">
    <property type="match status" value="1"/>
</dbReference>
<accession>A0A9D9NGZ6</accession>
<gene>
    <name evidence="2" type="ORF">IAB81_06435</name>
</gene>
<comment type="caution">
    <text evidence="2">The sequence shown here is derived from an EMBL/GenBank/DDBJ whole genome shotgun (WGS) entry which is preliminary data.</text>
</comment>
<evidence type="ECO:0000313" key="2">
    <source>
        <dbReference type="EMBL" id="MBO8473251.1"/>
    </source>
</evidence>
<reference evidence="2" key="1">
    <citation type="submission" date="2020-10" db="EMBL/GenBank/DDBJ databases">
        <authorList>
            <person name="Gilroy R."/>
        </authorList>
    </citation>
    <scope>NUCLEOTIDE SEQUENCE</scope>
    <source>
        <strain evidence="2">B1-8020</strain>
    </source>
</reference>
<evidence type="ECO:0000259" key="1">
    <source>
        <dbReference type="Pfam" id="PF13588"/>
    </source>
</evidence>
<dbReference type="Pfam" id="PF13588">
    <property type="entry name" value="HSDR_N_2"/>
    <property type="match status" value="1"/>
</dbReference>
<sequence>MRKKKVKLTPEEHVRQWFITLLNKSAGVPVTHMMSEVTLRLGKKTFRADIVVYDRALNAVCIVECKEPSVPLDKSVLEQAIRYNMAMEVPYICITNGESTRVCRRRDGSGNIYDFINYLPGYDEMSGAKPTNGK</sequence>